<sequence length="122" mass="13782">MQLIHAWASSKLLLGSSIISNKSTTACCGTAVWVEMSLVPSRTSSPNFCTFTLVKWQSLSLQLLDCISHTVIFKDARFSLEDIQSRIVQRLITAGYNLQILNKYDQLFVHLPSMTSKFFLCF</sequence>
<name>A0A024FZM0_9STRA</name>
<protein>
    <submittedName>
        <fullName evidence="1">Uncharacterized protein</fullName>
    </submittedName>
</protein>
<comment type="caution">
    <text evidence="1">The sequence shown here is derived from an EMBL/GenBank/DDBJ whole genome shotgun (WGS) entry which is preliminary data.</text>
</comment>
<accession>A0A024FZM0</accession>
<dbReference type="EMBL" id="CAIX01000003">
    <property type="protein sequence ID" value="CCI39758.1"/>
    <property type="molecule type" value="Genomic_DNA"/>
</dbReference>
<gene>
    <name evidence="1" type="ORF">BN9_005410</name>
</gene>
<evidence type="ECO:0000313" key="2">
    <source>
        <dbReference type="Proteomes" id="UP000053237"/>
    </source>
</evidence>
<dbReference type="Proteomes" id="UP000053237">
    <property type="component" value="Unassembled WGS sequence"/>
</dbReference>
<dbReference type="AlphaFoldDB" id="A0A024FZM0"/>
<reference evidence="1 2" key="1">
    <citation type="submission" date="2012-05" db="EMBL/GenBank/DDBJ databases">
        <title>Recombination and specialization in a pathogen metapopulation.</title>
        <authorList>
            <person name="Gardiner A."/>
            <person name="Kemen E."/>
            <person name="Schultz-Larsen T."/>
            <person name="MacLean D."/>
            <person name="Van Oosterhout C."/>
            <person name="Jones J.D.G."/>
        </authorList>
    </citation>
    <scope>NUCLEOTIDE SEQUENCE [LARGE SCALE GENOMIC DNA]</scope>
    <source>
        <strain evidence="1 2">Ac Nc2</strain>
    </source>
</reference>
<keyword evidence="2" id="KW-1185">Reference proteome</keyword>
<evidence type="ECO:0000313" key="1">
    <source>
        <dbReference type="EMBL" id="CCI39758.1"/>
    </source>
</evidence>
<proteinExistence type="predicted"/>
<organism evidence="1 2">
    <name type="scientific">Albugo candida</name>
    <dbReference type="NCBI Taxonomy" id="65357"/>
    <lineage>
        <taxon>Eukaryota</taxon>
        <taxon>Sar</taxon>
        <taxon>Stramenopiles</taxon>
        <taxon>Oomycota</taxon>
        <taxon>Peronosporomycetes</taxon>
        <taxon>Albuginales</taxon>
        <taxon>Albuginaceae</taxon>
        <taxon>Albugo</taxon>
    </lineage>
</organism>
<dbReference type="InParanoid" id="A0A024FZM0"/>